<evidence type="ECO:0000313" key="2">
    <source>
        <dbReference type="Proteomes" id="UP000734854"/>
    </source>
</evidence>
<name>A0A8J5FZP1_ZINOF</name>
<proteinExistence type="predicted"/>
<sequence length="184" mass="21176">MSSAMIIVLERVGLPLDEEWLVSLEQELAETNWEPWRTDHASIFRVPDHIRDDDDANLYDPKVVSLGPYHRHVDRLLPMNRIKRHSLKKFLGRSTSYALVDYLHLIKVSECRACAAYDDDLAFIGSRDFIKMMLLDDGNGYLASVFEEANSHNKRQWNQCLPILRPATISGIREGIIVQISIEL</sequence>
<organism evidence="1 2">
    <name type="scientific">Zingiber officinale</name>
    <name type="common">Ginger</name>
    <name type="synonym">Amomum zingiber</name>
    <dbReference type="NCBI Taxonomy" id="94328"/>
    <lineage>
        <taxon>Eukaryota</taxon>
        <taxon>Viridiplantae</taxon>
        <taxon>Streptophyta</taxon>
        <taxon>Embryophyta</taxon>
        <taxon>Tracheophyta</taxon>
        <taxon>Spermatophyta</taxon>
        <taxon>Magnoliopsida</taxon>
        <taxon>Liliopsida</taxon>
        <taxon>Zingiberales</taxon>
        <taxon>Zingiberaceae</taxon>
        <taxon>Zingiber</taxon>
    </lineage>
</organism>
<evidence type="ECO:0000313" key="1">
    <source>
        <dbReference type="EMBL" id="KAG6498198.1"/>
    </source>
</evidence>
<reference evidence="1 2" key="1">
    <citation type="submission" date="2020-08" db="EMBL/GenBank/DDBJ databases">
        <title>Plant Genome Project.</title>
        <authorList>
            <person name="Zhang R.-G."/>
        </authorList>
    </citation>
    <scope>NUCLEOTIDE SEQUENCE [LARGE SCALE GENOMIC DNA]</scope>
    <source>
        <tissue evidence="1">Rhizome</tissue>
    </source>
</reference>
<dbReference type="Proteomes" id="UP000734854">
    <property type="component" value="Unassembled WGS sequence"/>
</dbReference>
<accession>A0A8J5FZP1</accession>
<dbReference type="PANTHER" id="PTHR31170">
    <property type="entry name" value="BNAC04G53230D PROTEIN"/>
    <property type="match status" value="1"/>
</dbReference>
<dbReference type="Pfam" id="PF03140">
    <property type="entry name" value="DUF247"/>
    <property type="match status" value="1"/>
</dbReference>
<protein>
    <submittedName>
        <fullName evidence="1">Uncharacterized protein</fullName>
    </submittedName>
</protein>
<dbReference type="AlphaFoldDB" id="A0A8J5FZP1"/>
<dbReference type="InterPro" id="IPR004158">
    <property type="entry name" value="DUF247_pln"/>
</dbReference>
<dbReference type="PANTHER" id="PTHR31170:SF25">
    <property type="entry name" value="BNAA09G04570D PROTEIN"/>
    <property type="match status" value="1"/>
</dbReference>
<dbReference type="EMBL" id="JACMSC010000012">
    <property type="protein sequence ID" value="KAG6498198.1"/>
    <property type="molecule type" value="Genomic_DNA"/>
</dbReference>
<gene>
    <name evidence="1" type="ORF">ZIOFF_046110</name>
</gene>
<comment type="caution">
    <text evidence="1">The sequence shown here is derived from an EMBL/GenBank/DDBJ whole genome shotgun (WGS) entry which is preliminary data.</text>
</comment>
<keyword evidence="2" id="KW-1185">Reference proteome</keyword>